<proteinExistence type="predicted"/>
<feature type="transmembrane region" description="Helical" evidence="1">
    <location>
        <begin position="79"/>
        <end position="98"/>
    </location>
</feature>
<accession>K2FCE4</accession>
<dbReference type="EMBL" id="AMFJ01000299">
    <property type="protein sequence ID" value="EKE28721.1"/>
    <property type="molecule type" value="Genomic_DNA"/>
</dbReference>
<gene>
    <name evidence="2" type="ORF">ACD_3C00025G0010</name>
</gene>
<dbReference type="AlphaFoldDB" id="K2FCE4"/>
<sequence length="127" mass="14858">MRKILALLTFLVFIIISHAWLIHAMDMKFMHDTALPASKLFTPKDDIFCSKSLSSNSSCFQEIPESKWIVSWTYKILEIFQASFLVLFTVYSLLILTLKKPEQNVIKILWPPKDSYVSLFWIVRNIN</sequence>
<protein>
    <submittedName>
        <fullName evidence="2">Uncharacterized protein</fullName>
    </submittedName>
</protein>
<keyword evidence="1" id="KW-0472">Membrane</keyword>
<comment type="caution">
    <text evidence="2">The sequence shown here is derived from an EMBL/GenBank/DDBJ whole genome shotgun (WGS) entry which is preliminary data.</text>
</comment>
<evidence type="ECO:0000256" key="1">
    <source>
        <dbReference type="SAM" id="Phobius"/>
    </source>
</evidence>
<evidence type="ECO:0000313" key="2">
    <source>
        <dbReference type="EMBL" id="EKE28721.1"/>
    </source>
</evidence>
<name>K2FCE4_9BACT</name>
<organism evidence="2">
    <name type="scientific">uncultured bacterium</name>
    <name type="common">gcode 4</name>
    <dbReference type="NCBI Taxonomy" id="1234023"/>
    <lineage>
        <taxon>Bacteria</taxon>
        <taxon>environmental samples</taxon>
    </lineage>
</organism>
<keyword evidence="1" id="KW-0812">Transmembrane</keyword>
<reference evidence="2" key="1">
    <citation type="journal article" date="2012" name="Science">
        <title>Fermentation, hydrogen, and sulfur metabolism in multiple uncultivated bacterial phyla.</title>
        <authorList>
            <person name="Wrighton K.C."/>
            <person name="Thomas B.C."/>
            <person name="Sharon I."/>
            <person name="Miller C.S."/>
            <person name="Castelle C.J."/>
            <person name="VerBerkmoes N.C."/>
            <person name="Wilkins M.J."/>
            <person name="Hettich R.L."/>
            <person name="Lipton M.S."/>
            <person name="Williams K.H."/>
            <person name="Long P.E."/>
            <person name="Banfield J.F."/>
        </authorList>
    </citation>
    <scope>NUCLEOTIDE SEQUENCE [LARGE SCALE GENOMIC DNA]</scope>
</reference>
<keyword evidence="1" id="KW-1133">Transmembrane helix</keyword>